<keyword evidence="2" id="KW-1185">Reference proteome</keyword>
<accession>A0ABU0W0Y4</accession>
<evidence type="ECO:0000313" key="1">
    <source>
        <dbReference type="EMBL" id="MDQ2066765.1"/>
    </source>
</evidence>
<dbReference type="RefSeq" id="WP_306680476.1">
    <property type="nucleotide sequence ID" value="NZ_JAVDBT010000008.1"/>
</dbReference>
<organism evidence="1 2">
    <name type="scientific">Pseudogemmobacter lacusdianii</name>
    <dbReference type="NCBI Taxonomy" id="3069608"/>
    <lineage>
        <taxon>Bacteria</taxon>
        <taxon>Pseudomonadati</taxon>
        <taxon>Pseudomonadota</taxon>
        <taxon>Alphaproteobacteria</taxon>
        <taxon>Rhodobacterales</taxon>
        <taxon>Paracoccaceae</taxon>
        <taxon>Pseudogemmobacter</taxon>
    </lineage>
</organism>
<evidence type="ECO:0000313" key="2">
    <source>
        <dbReference type="Proteomes" id="UP001239680"/>
    </source>
</evidence>
<sequence length="41" mass="4289">MTNVSRAAADQARSARLAQLLAEMEALRRALPGLTAPAQPA</sequence>
<name>A0ABU0W0Y4_9RHOB</name>
<protein>
    <submittedName>
        <fullName evidence="1">Uncharacterized protein</fullName>
    </submittedName>
</protein>
<reference evidence="1 2" key="1">
    <citation type="submission" date="2023-08" db="EMBL/GenBank/DDBJ databases">
        <title>Characterization of two Paracoccaceae strains isolated from Phycosphere and proposal of Xinfangfangia lacusdiani sp. nov.</title>
        <authorList>
            <person name="Deng Y."/>
            <person name="Zhang Y.Q."/>
        </authorList>
    </citation>
    <scope>NUCLEOTIDE SEQUENCE [LARGE SCALE GENOMIC DNA]</scope>
    <source>
        <strain evidence="1 2">CPCC 101601</strain>
    </source>
</reference>
<proteinExistence type="predicted"/>
<gene>
    <name evidence="1" type="ORF">Q9295_10285</name>
</gene>
<dbReference type="Proteomes" id="UP001239680">
    <property type="component" value="Unassembled WGS sequence"/>
</dbReference>
<comment type="caution">
    <text evidence="1">The sequence shown here is derived from an EMBL/GenBank/DDBJ whole genome shotgun (WGS) entry which is preliminary data.</text>
</comment>
<dbReference type="EMBL" id="JAVDBT010000008">
    <property type="protein sequence ID" value="MDQ2066765.1"/>
    <property type="molecule type" value="Genomic_DNA"/>
</dbReference>